<feature type="region of interest" description="Disordered" evidence="1">
    <location>
        <begin position="143"/>
        <end position="174"/>
    </location>
</feature>
<dbReference type="OrthoDB" id="3801363at2759"/>
<keyword evidence="3" id="KW-1185">Reference proteome</keyword>
<feature type="compositionally biased region" description="Basic and acidic residues" evidence="1">
    <location>
        <begin position="235"/>
        <end position="270"/>
    </location>
</feature>
<evidence type="ECO:0000256" key="1">
    <source>
        <dbReference type="SAM" id="MobiDB-lite"/>
    </source>
</evidence>
<comment type="caution">
    <text evidence="2">The sequence shown here is derived from an EMBL/GenBank/DDBJ whole genome shotgun (WGS) entry which is preliminary data.</text>
</comment>
<feature type="region of interest" description="Disordered" evidence="1">
    <location>
        <begin position="1"/>
        <end position="25"/>
    </location>
</feature>
<dbReference type="EMBL" id="MU001492">
    <property type="protein sequence ID" value="KAF2451929.1"/>
    <property type="molecule type" value="Genomic_DNA"/>
</dbReference>
<dbReference type="Proteomes" id="UP000799764">
    <property type="component" value="Unassembled WGS sequence"/>
</dbReference>
<feature type="region of interest" description="Disordered" evidence="1">
    <location>
        <begin position="512"/>
        <end position="548"/>
    </location>
</feature>
<feature type="region of interest" description="Disordered" evidence="1">
    <location>
        <begin position="214"/>
        <end position="280"/>
    </location>
</feature>
<reference evidence="2" key="1">
    <citation type="journal article" date="2020" name="Stud. Mycol.">
        <title>101 Dothideomycetes genomes: a test case for predicting lifestyles and emergence of pathogens.</title>
        <authorList>
            <person name="Haridas S."/>
            <person name="Albert R."/>
            <person name="Binder M."/>
            <person name="Bloem J."/>
            <person name="Labutti K."/>
            <person name="Salamov A."/>
            <person name="Andreopoulos B."/>
            <person name="Baker S."/>
            <person name="Barry K."/>
            <person name="Bills G."/>
            <person name="Bluhm B."/>
            <person name="Cannon C."/>
            <person name="Castanera R."/>
            <person name="Culley D."/>
            <person name="Daum C."/>
            <person name="Ezra D."/>
            <person name="Gonzalez J."/>
            <person name="Henrissat B."/>
            <person name="Kuo A."/>
            <person name="Liang C."/>
            <person name="Lipzen A."/>
            <person name="Lutzoni F."/>
            <person name="Magnuson J."/>
            <person name="Mondo S."/>
            <person name="Nolan M."/>
            <person name="Ohm R."/>
            <person name="Pangilinan J."/>
            <person name="Park H.-J."/>
            <person name="Ramirez L."/>
            <person name="Alfaro M."/>
            <person name="Sun H."/>
            <person name="Tritt A."/>
            <person name="Yoshinaga Y."/>
            <person name="Zwiers L.-H."/>
            <person name="Turgeon B."/>
            <person name="Goodwin S."/>
            <person name="Spatafora J."/>
            <person name="Crous P."/>
            <person name="Grigoriev I."/>
        </authorList>
    </citation>
    <scope>NUCLEOTIDE SEQUENCE</scope>
    <source>
        <strain evidence="2">CBS 690.94</strain>
    </source>
</reference>
<accession>A0A9P4PV36</accession>
<evidence type="ECO:0000313" key="3">
    <source>
        <dbReference type="Proteomes" id="UP000799764"/>
    </source>
</evidence>
<organism evidence="2 3">
    <name type="scientific">Karstenula rhodostoma CBS 690.94</name>
    <dbReference type="NCBI Taxonomy" id="1392251"/>
    <lineage>
        <taxon>Eukaryota</taxon>
        <taxon>Fungi</taxon>
        <taxon>Dikarya</taxon>
        <taxon>Ascomycota</taxon>
        <taxon>Pezizomycotina</taxon>
        <taxon>Dothideomycetes</taxon>
        <taxon>Pleosporomycetidae</taxon>
        <taxon>Pleosporales</taxon>
        <taxon>Massarineae</taxon>
        <taxon>Didymosphaeriaceae</taxon>
        <taxon>Karstenula</taxon>
    </lineage>
</organism>
<feature type="compositionally biased region" description="Low complexity" evidence="1">
    <location>
        <begin position="151"/>
        <end position="174"/>
    </location>
</feature>
<protein>
    <submittedName>
        <fullName evidence="2">Uncharacterized protein</fullName>
    </submittedName>
</protein>
<proteinExistence type="predicted"/>
<sequence length="590" mass="64758">MNTASQRPPAFSTKPSPMISDALRSSKPEDTRLHPLSDVTLHRAYKTVGMRSVDTRCFNCLEENDSLHRRNWMCCGGLCPACPVDQQHWGGLCPRLCMLRKESFWMERADLAFADGFERPTPGLGIAGWKRLGLWKGGASGEESPQSALHLSNASSVSSNSTTPSTPPLSSLSLVSSPAMSFESPLTLVLQSAEAASTTSSKPTELAPKLTLSASSELIPPSTPAPSGSRIPLTPKERGRMAVSSRPEKRTRSRSSSKDCNERIYRERNAPRHAPVSVRMPAGRPSLSSLFSDPIFKSVIADEAAAMASANFSQQNPQQHAAIDGVLVAVLRAARIKQRLGAKNWEYQPSEPMKAYLDYFYKHFPILMSRGNPGHHISSLHQKGPNPGIDTYYGQAWRGAWMQEEGAWAGWKLSESNQDLIEGRWMPRTQSEKMTDYKRYGNAASESGTLGTIHRFRCRDDPPPVPSRLPYGSPSMAKPTAPVLELATSVPRGPRLQSKTWLGYKITRGPARCPWESPKTTRSKQTQAKAPSSAPLPPPPFAKEGTEKGEVVELVKSTPGEPIDIMSCLEMQLRGSIAEEDWEDLLKGDV</sequence>
<name>A0A9P4PV36_9PLEO</name>
<dbReference type="AlphaFoldDB" id="A0A9P4PV36"/>
<evidence type="ECO:0000313" key="2">
    <source>
        <dbReference type="EMBL" id="KAF2451929.1"/>
    </source>
</evidence>
<feature type="compositionally biased region" description="Polar residues" evidence="1">
    <location>
        <begin position="518"/>
        <end position="527"/>
    </location>
</feature>
<gene>
    <name evidence="2" type="ORF">P171DRAFT_426357</name>
</gene>